<dbReference type="InterPro" id="IPR026029">
    <property type="entry name" value="MLI_dom"/>
</dbReference>
<gene>
    <name evidence="10" type="ORF">HNQ99_001873</name>
</gene>
<evidence type="ECO:0000256" key="8">
    <source>
        <dbReference type="PIRNR" id="PIRNR001486"/>
    </source>
</evidence>
<accession>A0A840HVW5</accession>
<name>A0A840HVW5_9SPHN</name>
<dbReference type="InterPro" id="IPR003464">
    <property type="entry name" value="Muconolactone_d_Isoase"/>
</dbReference>
<dbReference type="GO" id="GO:0016159">
    <property type="term" value="F:muconolactone delta-isomerase activity"/>
    <property type="evidence" value="ECO:0007669"/>
    <property type="project" value="UniProtKB-EC"/>
</dbReference>
<evidence type="ECO:0000256" key="1">
    <source>
        <dbReference type="ARBA" id="ARBA00001739"/>
    </source>
</evidence>
<proteinExistence type="inferred from homology"/>
<evidence type="ECO:0000256" key="3">
    <source>
        <dbReference type="ARBA" id="ARBA00010882"/>
    </source>
</evidence>
<evidence type="ECO:0000313" key="10">
    <source>
        <dbReference type="EMBL" id="MBB4641564.1"/>
    </source>
</evidence>
<evidence type="ECO:0000256" key="5">
    <source>
        <dbReference type="ARBA" id="ARBA00012070"/>
    </source>
</evidence>
<dbReference type="InterPro" id="IPR011008">
    <property type="entry name" value="Dimeric_a/b-barrel"/>
</dbReference>
<reference evidence="10 11" key="1">
    <citation type="submission" date="2020-08" db="EMBL/GenBank/DDBJ databases">
        <title>Genomic Encyclopedia of Type Strains, Phase IV (KMG-IV): sequencing the most valuable type-strain genomes for metagenomic binning, comparative biology and taxonomic classification.</title>
        <authorList>
            <person name="Goeker M."/>
        </authorList>
    </citation>
    <scope>NUCLEOTIDE SEQUENCE [LARGE SCALE GENOMIC DNA]</scope>
    <source>
        <strain evidence="10 11">DSM 7465</strain>
    </source>
</reference>
<feature type="domain" description="Muconolactone isomerase" evidence="9">
    <location>
        <begin position="1"/>
        <end position="89"/>
    </location>
</feature>
<evidence type="ECO:0000256" key="2">
    <source>
        <dbReference type="ARBA" id="ARBA00005193"/>
    </source>
</evidence>
<evidence type="ECO:0000256" key="7">
    <source>
        <dbReference type="ARBA" id="ARBA00023235"/>
    </source>
</evidence>
<dbReference type="Pfam" id="PF02426">
    <property type="entry name" value="MIase"/>
    <property type="match status" value="1"/>
</dbReference>
<dbReference type="Gene3D" id="3.30.70.1060">
    <property type="entry name" value="Dimeric alpha+beta barrel"/>
    <property type="match status" value="1"/>
</dbReference>
<dbReference type="AlphaFoldDB" id="A0A840HVW5"/>
<dbReference type="PIRSF" id="PIRSF001486">
    <property type="entry name" value="CatC"/>
    <property type="match status" value="1"/>
</dbReference>
<evidence type="ECO:0000313" key="11">
    <source>
        <dbReference type="Proteomes" id="UP000575068"/>
    </source>
</evidence>
<organism evidence="10 11">
    <name type="scientific">Rhizorhapis suberifaciens</name>
    <name type="common">corky root of lettuce</name>
    <dbReference type="NCBI Taxonomy" id="13656"/>
    <lineage>
        <taxon>Bacteria</taxon>
        <taxon>Pseudomonadati</taxon>
        <taxon>Pseudomonadota</taxon>
        <taxon>Alphaproteobacteria</taxon>
        <taxon>Sphingomonadales</taxon>
        <taxon>Sphingomonadaceae</taxon>
        <taxon>Rhizorhapis</taxon>
    </lineage>
</organism>
<evidence type="ECO:0000256" key="6">
    <source>
        <dbReference type="ARBA" id="ARBA00022797"/>
    </source>
</evidence>
<comment type="similarity">
    <text evidence="3 8">Belongs to the muconolactone Delta-isomerase family.</text>
</comment>
<dbReference type="SUPFAM" id="SSF54909">
    <property type="entry name" value="Dimeric alpha+beta barrel"/>
    <property type="match status" value="1"/>
</dbReference>
<protein>
    <recommendedName>
        <fullName evidence="5 8">Muconolactone Delta-isomerase</fullName>
        <shortName evidence="8">MIase</shortName>
        <ecNumber evidence="5 8">5.3.3.4</ecNumber>
    </recommendedName>
</protein>
<dbReference type="RefSeq" id="WP_184475368.1">
    <property type="nucleotide sequence ID" value="NZ_JACHOV010000006.1"/>
</dbReference>
<comment type="caution">
    <text evidence="10">The sequence shown here is derived from an EMBL/GenBank/DDBJ whole genome shotgun (WGS) entry which is preliminary data.</text>
</comment>
<keyword evidence="6 8" id="KW-0058">Aromatic hydrocarbons catabolism</keyword>
<comment type="pathway">
    <text evidence="2 8">Aromatic compound metabolism; beta-ketoadipate pathway; 5-oxo-4,5-dihydro-2-furylacetate from catechol: step 3/3.</text>
</comment>
<dbReference type="UniPathway" id="UPA00157">
    <property type="reaction ID" value="UER00260"/>
</dbReference>
<evidence type="ECO:0000256" key="4">
    <source>
        <dbReference type="ARBA" id="ARBA00011365"/>
    </source>
</evidence>
<keyword evidence="7 8" id="KW-0413">Isomerase</keyword>
<comment type="subunit">
    <text evidence="4">Homodecamer.</text>
</comment>
<keyword evidence="11" id="KW-1185">Reference proteome</keyword>
<dbReference type="EMBL" id="JACHOV010000006">
    <property type="protein sequence ID" value="MBB4641564.1"/>
    <property type="molecule type" value="Genomic_DNA"/>
</dbReference>
<dbReference type="GO" id="GO:0042952">
    <property type="term" value="P:beta-ketoadipate pathway"/>
    <property type="evidence" value="ECO:0007669"/>
    <property type="project" value="UniProtKB-UniPathway"/>
</dbReference>
<evidence type="ECO:0000259" key="9">
    <source>
        <dbReference type="Pfam" id="PF02426"/>
    </source>
</evidence>
<sequence>MYYYFEFHVTVPQGVPPEQFQMLRDEERKVVHALQETGEMQHLWRVAGQFASMGILDVTDHERLHAVISGLPLFPYMSVRLVPLARHQAALDRTSDA</sequence>
<dbReference type="EC" id="5.3.3.4" evidence="5 8"/>
<dbReference type="Proteomes" id="UP000575068">
    <property type="component" value="Unassembled WGS sequence"/>
</dbReference>
<comment type="catalytic activity">
    <reaction evidence="1 8">
        <text>(S)-muconolactone = (4,5-dihydro-5-oxofuran-2-yl)-acetate</text>
        <dbReference type="Rhea" id="RHEA:12348"/>
        <dbReference type="ChEBI" id="CHEBI:58425"/>
        <dbReference type="ChEBI" id="CHEBI:58736"/>
        <dbReference type="EC" id="5.3.3.4"/>
    </reaction>
</comment>